<dbReference type="Gene3D" id="1.10.10.10">
    <property type="entry name" value="Winged helix-like DNA-binding domain superfamily/Winged helix DNA-binding domain"/>
    <property type="match status" value="1"/>
</dbReference>
<evidence type="ECO:0000256" key="1">
    <source>
        <dbReference type="ARBA" id="ARBA00023015"/>
    </source>
</evidence>
<evidence type="ECO:0000313" key="5">
    <source>
        <dbReference type="EMBL" id="KJL20587.1"/>
    </source>
</evidence>
<comment type="caution">
    <text evidence="5">The sequence shown here is derived from an EMBL/GenBank/DDBJ whole genome shotgun (WGS) entry which is preliminary data.</text>
</comment>
<gene>
    <name evidence="5" type="primary">lutR_5</name>
    <name evidence="5" type="ORF">RN51_02806</name>
</gene>
<dbReference type="SUPFAM" id="SSF46785">
    <property type="entry name" value="Winged helix' DNA-binding domain"/>
    <property type="match status" value="1"/>
</dbReference>
<dbReference type="GO" id="GO:0003700">
    <property type="term" value="F:DNA-binding transcription factor activity"/>
    <property type="evidence" value="ECO:0007669"/>
    <property type="project" value="InterPro"/>
</dbReference>
<dbReference type="InterPro" id="IPR008920">
    <property type="entry name" value="TF_FadR/GntR_C"/>
</dbReference>
<dbReference type="PATRIC" id="fig|82380.10.peg.2818"/>
<evidence type="ECO:0000256" key="3">
    <source>
        <dbReference type="ARBA" id="ARBA00023163"/>
    </source>
</evidence>
<dbReference type="PROSITE" id="PS50949">
    <property type="entry name" value="HTH_GNTR"/>
    <property type="match status" value="1"/>
</dbReference>
<evidence type="ECO:0000256" key="2">
    <source>
        <dbReference type="ARBA" id="ARBA00023125"/>
    </source>
</evidence>
<dbReference type="InterPro" id="IPR000524">
    <property type="entry name" value="Tscrpt_reg_HTH_GntR"/>
</dbReference>
<protein>
    <submittedName>
        <fullName evidence="5">HTH-type transcriptional regulator LutR</fullName>
    </submittedName>
</protein>
<dbReference type="Pfam" id="PF00392">
    <property type="entry name" value="GntR"/>
    <property type="match status" value="1"/>
</dbReference>
<proteinExistence type="predicted"/>
<name>A0A0F0KI56_9MICO</name>
<dbReference type="CDD" id="cd07377">
    <property type="entry name" value="WHTH_GntR"/>
    <property type="match status" value="1"/>
</dbReference>
<dbReference type="Proteomes" id="UP000033725">
    <property type="component" value="Unassembled WGS sequence"/>
</dbReference>
<keyword evidence="2" id="KW-0238">DNA-binding</keyword>
<keyword evidence="1" id="KW-0805">Transcription regulation</keyword>
<dbReference type="PANTHER" id="PTHR43537">
    <property type="entry name" value="TRANSCRIPTIONAL REGULATOR, GNTR FAMILY"/>
    <property type="match status" value="1"/>
</dbReference>
<organism evidence="5 6">
    <name type="scientific">Microbacterium oxydans</name>
    <dbReference type="NCBI Taxonomy" id="82380"/>
    <lineage>
        <taxon>Bacteria</taxon>
        <taxon>Bacillati</taxon>
        <taxon>Actinomycetota</taxon>
        <taxon>Actinomycetes</taxon>
        <taxon>Micrococcales</taxon>
        <taxon>Microbacteriaceae</taxon>
        <taxon>Microbacterium</taxon>
    </lineage>
</organism>
<evidence type="ECO:0000313" key="6">
    <source>
        <dbReference type="Proteomes" id="UP000033725"/>
    </source>
</evidence>
<evidence type="ECO:0000259" key="4">
    <source>
        <dbReference type="PROSITE" id="PS50949"/>
    </source>
</evidence>
<dbReference type="Pfam" id="PF07729">
    <property type="entry name" value="FCD"/>
    <property type="match status" value="1"/>
</dbReference>
<dbReference type="InterPro" id="IPR036390">
    <property type="entry name" value="WH_DNA-bd_sf"/>
</dbReference>
<reference evidence="5 6" key="1">
    <citation type="submission" date="2015-02" db="EMBL/GenBank/DDBJ databases">
        <title>Draft genome sequences of ten Microbacterium spp. with emphasis on heavy metal contaminated environments.</title>
        <authorList>
            <person name="Corretto E."/>
        </authorList>
    </citation>
    <scope>NUCLEOTIDE SEQUENCE [LARGE SCALE GENOMIC DNA]</scope>
    <source>
        <strain evidence="5 6">BEL163</strain>
    </source>
</reference>
<keyword evidence="3" id="KW-0804">Transcription</keyword>
<accession>A0A0F0KI56</accession>
<dbReference type="Gene3D" id="1.20.120.530">
    <property type="entry name" value="GntR ligand-binding domain-like"/>
    <property type="match status" value="1"/>
</dbReference>
<sequence length="210" mass="23064">MGSTGSTNIGESKQLLAEEVFHHIGGQIIDGTLAAGERIRDVDVAEELHVSRTPVREALQRLERLGMVTMYPSRYTEVTAVTPETVAQSLEFAGYQAGIAARLAVPRITMAQREHVITLLAGMHASLGDGAETSNARWAVFSYLGDHSGNSQHRTLIDDASMVLFRNLRDWVVPPSDRARMGQVYSDFGDAVRSADGDAAERLVREMYYL</sequence>
<dbReference type="SMART" id="SM00345">
    <property type="entry name" value="HTH_GNTR"/>
    <property type="match status" value="1"/>
</dbReference>
<dbReference type="EMBL" id="JYIV01000028">
    <property type="protein sequence ID" value="KJL20587.1"/>
    <property type="molecule type" value="Genomic_DNA"/>
</dbReference>
<feature type="domain" description="HTH gntR-type" evidence="4">
    <location>
        <begin position="14"/>
        <end position="81"/>
    </location>
</feature>
<dbReference type="InterPro" id="IPR036388">
    <property type="entry name" value="WH-like_DNA-bd_sf"/>
</dbReference>
<dbReference type="InterPro" id="IPR011711">
    <property type="entry name" value="GntR_C"/>
</dbReference>
<dbReference type="PANTHER" id="PTHR43537:SF24">
    <property type="entry name" value="GLUCONATE OPERON TRANSCRIPTIONAL REPRESSOR"/>
    <property type="match status" value="1"/>
</dbReference>
<dbReference type="AlphaFoldDB" id="A0A0F0KI56"/>
<dbReference type="OrthoDB" id="8680240at2"/>
<dbReference type="RefSeq" id="WP_045264629.1">
    <property type="nucleotide sequence ID" value="NZ_JYIV01000028.1"/>
</dbReference>
<dbReference type="SUPFAM" id="SSF48008">
    <property type="entry name" value="GntR ligand-binding domain-like"/>
    <property type="match status" value="1"/>
</dbReference>
<dbReference type="GO" id="GO:0003677">
    <property type="term" value="F:DNA binding"/>
    <property type="evidence" value="ECO:0007669"/>
    <property type="project" value="UniProtKB-KW"/>
</dbReference>